<dbReference type="RefSeq" id="WP_087415265.1">
    <property type="nucleotide sequence ID" value="NZ_NFKL01000013.1"/>
</dbReference>
<name>A0A1Y4LT47_9FIRM</name>
<gene>
    <name evidence="4" type="ORF">B5F15_10110</name>
</gene>
<comment type="caution">
    <text evidence="4">The sequence shown here is derived from an EMBL/GenBank/DDBJ whole genome shotgun (WGS) entry which is preliminary data.</text>
</comment>
<sequence>MKKVMKSMVIGSLAAAMLASGASAADFTSSADVLKDLGLFQGSEAGYDLDRAPDRAEAATMMVRLLGKEAEAKTFWQGMTNPQPVQQVEAASAYTLLDNELGVAMQGNTLYVADKDKLMTKAAEEGMMSEFDYEGYTKMMWAPIGVTVPEGAVKATFSYDGMEGEPVEIDLTKNGDTAMMHVEDGKLMYYVGVVAEKDGKTDLWPEETIVTKHFVWLDKNGTVLGETNAALNWSHTAPTAETTESAKPVEESTAAKDYVFPFTDMDNGYEWAKPYVAWLYNEGLTSGATATTFEPGNKCTAQQYTTFLMRALGYSDAEGGDFTYDKAIDFATEKGVVDMFNMDADNFMRDDVVAMSYTALSVAPKSGETDLLTKLVGDKAVDAEKAAPVQKTFETLRNFNEAYKAVAATTSADATADFTMNMKVEDLSVDASGKFNVQVKADPAKLEEMQMAMTGSLTVNVPTEDGKTEKMDVPMEMYVKDGVAYTNMMGSKMKQDLDLETVFKGFDMQQLTGMTTMPLCMVDSISQDGNTYKMSYNTEAFNGLFTELFSQMTTQVELTEEMKAQGLTEDMFKLALDLSKADVEVTFKNGGLYDEKADMAMTMEMLGMKVDVTMQMNMATKKVGDAVEVKYPTDLDTYKTLEELTAEAETVAEVVTTETAEAQEVVKQPATEYTFALAEGETKEVSNLVFDKDVTVSGNNAQINFVNCEFKGNIVNTANEYTRVVLEGSTVAGQCVLQNNVKEATLESAFPKFLTDAPINVVCEDCIGSVIALGDFDVTWNGKTYKLQDATLYFDVKNPDAGFVPYKDQQANNFCVAQWWEKGQQQVIVECEYSANL</sequence>
<evidence type="ECO:0000256" key="1">
    <source>
        <dbReference type="ARBA" id="ARBA00022737"/>
    </source>
</evidence>
<evidence type="ECO:0000313" key="5">
    <source>
        <dbReference type="Proteomes" id="UP000195326"/>
    </source>
</evidence>
<accession>A0A1Y4LT47</accession>
<feature type="signal peptide" evidence="2">
    <location>
        <begin position="1"/>
        <end position="24"/>
    </location>
</feature>
<dbReference type="EMBL" id="NFKL01000013">
    <property type="protein sequence ID" value="OUP57452.1"/>
    <property type="molecule type" value="Genomic_DNA"/>
</dbReference>
<evidence type="ECO:0000259" key="3">
    <source>
        <dbReference type="PROSITE" id="PS51272"/>
    </source>
</evidence>
<evidence type="ECO:0000256" key="2">
    <source>
        <dbReference type="SAM" id="SignalP"/>
    </source>
</evidence>
<evidence type="ECO:0000313" key="4">
    <source>
        <dbReference type="EMBL" id="OUP57452.1"/>
    </source>
</evidence>
<dbReference type="AlphaFoldDB" id="A0A1Y4LT47"/>
<dbReference type="InterPro" id="IPR001119">
    <property type="entry name" value="SLH_dom"/>
</dbReference>
<dbReference type="Pfam" id="PF00395">
    <property type="entry name" value="SLH"/>
    <property type="match status" value="1"/>
</dbReference>
<dbReference type="PROSITE" id="PS51272">
    <property type="entry name" value="SLH"/>
    <property type="match status" value="1"/>
</dbReference>
<keyword evidence="2" id="KW-0732">Signal</keyword>
<dbReference type="Proteomes" id="UP000195326">
    <property type="component" value="Unassembled WGS sequence"/>
</dbReference>
<feature type="domain" description="SLH" evidence="3">
    <location>
        <begin position="259"/>
        <end position="322"/>
    </location>
</feature>
<reference evidence="5" key="1">
    <citation type="submission" date="2017-04" db="EMBL/GenBank/DDBJ databases">
        <title>Function of individual gut microbiota members based on whole genome sequencing of pure cultures obtained from chicken caecum.</title>
        <authorList>
            <person name="Medvecky M."/>
            <person name="Cejkova D."/>
            <person name="Polansky O."/>
            <person name="Karasova D."/>
            <person name="Kubasova T."/>
            <person name="Cizek A."/>
            <person name="Rychlik I."/>
        </authorList>
    </citation>
    <scope>NUCLEOTIDE SEQUENCE [LARGE SCALE GENOMIC DNA]</scope>
    <source>
        <strain evidence="5">An179</strain>
    </source>
</reference>
<keyword evidence="1" id="KW-0677">Repeat</keyword>
<organism evidence="4 5">
    <name type="scientific">Butyricicoccus pullicaecorum</name>
    <dbReference type="NCBI Taxonomy" id="501571"/>
    <lineage>
        <taxon>Bacteria</taxon>
        <taxon>Bacillati</taxon>
        <taxon>Bacillota</taxon>
        <taxon>Clostridia</taxon>
        <taxon>Eubacteriales</taxon>
        <taxon>Butyricicoccaceae</taxon>
        <taxon>Butyricicoccus</taxon>
    </lineage>
</organism>
<protein>
    <recommendedName>
        <fullName evidence="3">SLH domain-containing protein</fullName>
    </recommendedName>
</protein>
<proteinExistence type="predicted"/>
<feature type="chain" id="PRO_5012056864" description="SLH domain-containing protein" evidence="2">
    <location>
        <begin position="25"/>
        <end position="837"/>
    </location>
</feature>